<proteinExistence type="predicted"/>
<gene>
    <name evidence="1" type="ORF">NDU88_009098</name>
</gene>
<evidence type="ECO:0000313" key="1">
    <source>
        <dbReference type="EMBL" id="KAJ1142785.1"/>
    </source>
</evidence>
<organism evidence="1 2">
    <name type="scientific">Pleurodeles waltl</name>
    <name type="common">Iberian ribbed newt</name>
    <dbReference type="NCBI Taxonomy" id="8319"/>
    <lineage>
        <taxon>Eukaryota</taxon>
        <taxon>Metazoa</taxon>
        <taxon>Chordata</taxon>
        <taxon>Craniata</taxon>
        <taxon>Vertebrata</taxon>
        <taxon>Euteleostomi</taxon>
        <taxon>Amphibia</taxon>
        <taxon>Batrachia</taxon>
        <taxon>Caudata</taxon>
        <taxon>Salamandroidea</taxon>
        <taxon>Salamandridae</taxon>
        <taxon>Pleurodelinae</taxon>
        <taxon>Pleurodeles</taxon>
    </lineage>
</organism>
<keyword evidence="2" id="KW-1185">Reference proteome</keyword>
<evidence type="ECO:0000313" key="2">
    <source>
        <dbReference type="Proteomes" id="UP001066276"/>
    </source>
</evidence>
<name>A0AAV7QRX4_PLEWA</name>
<protein>
    <submittedName>
        <fullName evidence="1">Uncharacterized protein</fullName>
    </submittedName>
</protein>
<accession>A0AAV7QRX4</accession>
<dbReference type="AlphaFoldDB" id="A0AAV7QRX4"/>
<dbReference type="EMBL" id="JANPWB010000010">
    <property type="protein sequence ID" value="KAJ1142785.1"/>
    <property type="molecule type" value="Genomic_DNA"/>
</dbReference>
<reference evidence="1" key="1">
    <citation type="journal article" date="2022" name="bioRxiv">
        <title>Sequencing and chromosome-scale assembly of the giantPleurodeles waltlgenome.</title>
        <authorList>
            <person name="Brown T."/>
            <person name="Elewa A."/>
            <person name="Iarovenko S."/>
            <person name="Subramanian E."/>
            <person name="Araus A.J."/>
            <person name="Petzold A."/>
            <person name="Susuki M."/>
            <person name="Suzuki K.-i.T."/>
            <person name="Hayashi T."/>
            <person name="Toyoda A."/>
            <person name="Oliveira C."/>
            <person name="Osipova E."/>
            <person name="Leigh N.D."/>
            <person name="Simon A."/>
            <person name="Yun M.H."/>
        </authorList>
    </citation>
    <scope>NUCLEOTIDE SEQUENCE</scope>
    <source>
        <strain evidence="1">20211129_DDA</strain>
        <tissue evidence="1">Liver</tissue>
    </source>
</reference>
<dbReference type="Proteomes" id="UP001066276">
    <property type="component" value="Chromosome 6"/>
</dbReference>
<comment type="caution">
    <text evidence="1">The sequence shown here is derived from an EMBL/GenBank/DDBJ whole genome shotgun (WGS) entry which is preliminary data.</text>
</comment>
<sequence length="73" mass="8408">MAGRWQTLDARSNLDQLPQAPFNNTLLEVPERRGWFLTRKLVRICTVRPDDNYALMMTSSNPVAVKTSQRFLA</sequence>